<feature type="domain" description="PAS" evidence="1">
    <location>
        <begin position="46"/>
        <end position="87"/>
    </location>
</feature>
<dbReference type="Proteomes" id="UP000777265">
    <property type="component" value="Unassembled WGS sequence"/>
</dbReference>
<dbReference type="CDD" id="cd00077">
    <property type="entry name" value="HDc"/>
    <property type="match status" value="1"/>
</dbReference>
<dbReference type="InterPro" id="IPR000014">
    <property type="entry name" value="PAS"/>
</dbReference>
<feature type="domain" description="HD-GYP" evidence="4">
    <location>
        <begin position="178"/>
        <end position="369"/>
    </location>
</feature>
<gene>
    <name evidence="5" type="ORF">GXY80_03760</name>
</gene>
<evidence type="ECO:0000259" key="1">
    <source>
        <dbReference type="PROSITE" id="PS50112"/>
    </source>
</evidence>
<dbReference type="AlphaFoldDB" id="A0A971M1Z1"/>
<dbReference type="InterPro" id="IPR001610">
    <property type="entry name" value="PAC"/>
</dbReference>
<evidence type="ECO:0000313" key="5">
    <source>
        <dbReference type="EMBL" id="NLW34587.1"/>
    </source>
</evidence>
<evidence type="ECO:0000313" key="6">
    <source>
        <dbReference type="Proteomes" id="UP000777265"/>
    </source>
</evidence>
<dbReference type="Gene3D" id="3.30.450.20">
    <property type="entry name" value="PAS domain"/>
    <property type="match status" value="1"/>
</dbReference>
<feature type="domain" description="HD" evidence="3">
    <location>
        <begin position="200"/>
        <end position="322"/>
    </location>
</feature>
<evidence type="ECO:0000259" key="4">
    <source>
        <dbReference type="PROSITE" id="PS51832"/>
    </source>
</evidence>
<dbReference type="InterPro" id="IPR000700">
    <property type="entry name" value="PAS-assoc_C"/>
</dbReference>
<dbReference type="SUPFAM" id="SSF55785">
    <property type="entry name" value="PYP-like sensor domain (PAS domain)"/>
    <property type="match status" value="1"/>
</dbReference>
<dbReference type="SMART" id="SM00086">
    <property type="entry name" value="PAC"/>
    <property type="match status" value="1"/>
</dbReference>
<dbReference type="SUPFAM" id="SSF109604">
    <property type="entry name" value="HD-domain/PDEase-like"/>
    <property type="match status" value="1"/>
</dbReference>
<dbReference type="NCBIfam" id="TIGR00229">
    <property type="entry name" value="sensory_box"/>
    <property type="match status" value="1"/>
</dbReference>
<dbReference type="SMART" id="SM00471">
    <property type="entry name" value="HDc"/>
    <property type="match status" value="1"/>
</dbReference>
<dbReference type="PROSITE" id="PS50112">
    <property type="entry name" value="PAS"/>
    <property type="match status" value="1"/>
</dbReference>
<dbReference type="PROSITE" id="PS51832">
    <property type="entry name" value="HD_GYP"/>
    <property type="match status" value="1"/>
</dbReference>
<dbReference type="PANTHER" id="PTHR43155:SF2">
    <property type="entry name" value="CYCLIC DI-GMP PHOSPHODIESTERASE PA4108"/>
    <property type="match status" value="1"/>
</dbReference>
<evidence type="ECO:0000259" key="3">
    <source>
        <dbReference type="PROSITE" id="PS51831"/>
    </source>
</evidence>
<dbReference type="InterPro" id="IPR037522">
    <property type="entry name" value="HD_GYP_dom"/>
</dbReference>
<accession>A0A971M1Z1</accession>
<dbReference type="EMBL" id="JAAYEE010000067">
    <property type="protein sequence ID" value="NLW34587.1"/>
    <property type="molecule type" value="Genomic_DNA"/>
</dbReference>
<dbReference type="InterPro" id="IPR006674">
    <property type="entry name" value="HD_domain"/>
</dbReference>
<dbReference type="Pfam" id="PF13487">
    <property type="entry name" value="HD_5"/>
    <property type="match status" value="1"/>
</dbReference>
<evidence type="ECO:0000259" key="2">
    <source>
        <dbReference type="PROSITE" id="PS50113"/>
    </source>
</evidence>
<reference evidence="5" key="1">
    <citation type="journal article" date="2020" name="Biotechnol. Biofuels">
        <title>New insights from the biogas microbiome by comprehensive genome-resolved metagenomics of nearly 1600 species originating from multiple anaerobic digesters.</title>
        <authorList>
            <person name="Campanaro S."/>
            <person name="Treu L."/>
            <person name="Rodriguez-R L.M."/>
            <person name="Kovalovszki A."/>
            <person name="Ziels R.M."/>
            <person name="Maus I."/>
            <person name="Zhu X."/>
            <person name="Kougias P.G."/>
            <person name="Basile A."/>
            <person name="Luo G."/>
            <person name="Schluter A."/>
            <person name="Konstantinidis K.T."/>
            <person name="Angelidaki I."/>
        </authorList>
    </citation>
    <scope>NUCLEOTIDE SEQUENCE</scope>
    <source>
        <strain evidence="5">AS06rmzACSIP_7</strain>
    </source>
</reference>
<dbReference type="InterPro" id="IPR035965">
    <property type="entry name" value="PAS-like_dom_sf"/>
</dbReference>
<dbReference type="PANTHER" id="PTHR43155">
    <property type="entry name" value="CYCLIC DI-GMP PHOSPHODIESTERASE PA4108-RELATED"/>
    <property type="match status" value="1"/>
</dbReference>
<protein>
    <submittedName>
        <fullName evidence="5">HD domain-containing protein</fullName>
    </submittedName>
</protein>
<organism evidence="5 6">
    <name type="scientific">Syntrophorhabdus aromaticivorans</name>
    <dbReference type="NCBI Taxonomy" id="328301"/>
    <lineage>
        <taxon>Bacteria</taxon>
        <taxon>Pseudomonadati</taxon>
        <taxon>Thermodesulfobacteriota</taxon>
        <taxon>Syntrophorhabdia</taxon>
        <taxon>Syntrophorhabdales</taxon>
        <taxon>Syntrophorhabdaceae</taxon>
        <taxon>Syntrophorhabdus</taxon>
    </lineage>
</organism>
<dbReference type="InterPro" id="IPR003607">
    <property type="entry name" value="HD/PDEase_dom"/>
</dbReference>
<sequence>MGFLGLDSIREQRTWPEYIISLLKIVGETFANALARKKTEDSLRQSEGNYRNIFDYAVEGIFQSTPDDRYLSVNPALSRMLGFDSPEELLENITNLRRQLYVNQEDYQNIKTHLAEQGHVEGYETQFYRKDRTSIWVSINARAVRDGDGEVLYYEGFHQDITERKLAEEALRTSIASLRRTLDGTVKALATTIEMRDPYTAGHQNRVAEIACMIAEEMDLPNDRIEGIRVMGFLHDIGKIVVPAEILSKPGKLNEYEFHIIKAHSQAGYDILKGIELPWPVATAIIQHHERLDGSGYPQGLSGDEIILEARILCVADVLEAMASHRPYRPALGIEKALDEIVQRRGTVYDSEVVDACLRLFVEKGLRWE</sequence>
<reference evidence="5" key="2">
    <citation type="submission" date="2020-01" db="EMBL/GenBank/DDBJ databases">
        <authorList>
            <person name="Campanaro S."/>
        </authorList>
    </citation>
    <scope>NUCLEOTIDE SEQUENCE</scope>
    <source>
        <strain evidence="5">AS06rmzACSIP_7</strain>
    </source>
</reference>
<dbReference type="PROSITE" id="PS51831">
    <property type="entry name" value="HD"/>
    <property type="match status" value="1"/>
</dbReference>
<dbReference type="Gene3D" id="1.10.3210.10">
    <property type="entry name" value="Hypothetical protein af1432"/>
    <property type="match status" value="1"/>
</dbReference>
<dbReference type="CDD" id="cd00130">
    <property type="entry name" value="PAS"/>
    <property type="match status" value="1"/>
</dbReference>
<dbReference type="PROSITE" id="PS50113">
    <property type="entry name" value="PAC"/>
    <property type="match status" value="1"/>
</dbReference>
<proteinExistence type="predicted"/>
<dbReference type="Pfam" id="PF13426">
    <property type="entry name" value="PAS_9"/>
    <property type="match status" value="1"/>
</dbReference>
<feature type="domain" description="PAC" evidence="2">
    <location>
        <begin position="121"/>
        <end position="173"/>
    </location>
</feature>
<comment type="caution">
    <text evidence="5">The sequence shown here is derived from an EMBL/GenBank/DDBJ whole genome shotgun (WGS) entry which is preliminary data.</text>
</comment>
<dbReference type="SMART" id="SM00091">
    <property type="entry name" value="PAS"/>
    <property type="match status" value="1"/>
</dbReference>
<name>A0A971M1Z1_9BACT</name>